<dbReference type="GO" id="GO:0052908">
    <property type="term" value="F:16S rRNA (adenine(1518)-N(6)/adenine(1519)-N(6))-dimethyltransferase activity"/>
    <property type="evidence" value="ECO:0007669"/>
    <property type="project" value="UniProtKB-EC"/>
</dbReference>
<dbReference type="Gene3D" id="1.10.8.100">
    <property type="entry name" value="Ribosomal RNA adenine dimethylase-like, domain 2"/>
    <property type="match status" value="1"/>
</dbReference>
<evidence type="ECO:0000256" key="1">
    <source>
        <dbReference type="ARBA" id="ARBA00022490"/>
    </source>
</evidence>
<evidence type="ECO:0000313" key="11">
    <source>
        <dbReference type="Proteomes" id="UP000824093"/>
    </source>
</evidence>
<evidence type="ECO:0000256" key="7">
    <source>
        <dbReference type="HAMAP-Rule" id="MF_00607"/>
    </source>
</evidence>
<keyword evidence="1 7" id="KW-0963">Cytoplasm</keyword>
<feature type="binding site" evidence="7 8">
    <location>
        <position position="25"/>
    </location>
    <ligand>
        <name>S-adenosyl-L-methionine</name>
        <dbReference type="ChEBI" id="CHEBI:59789"/>
    </ligand>
</feature>
<feature type="binding site" evidence="7 8">
    <location>
        <position position="98"/>
    </location>
    <ligand>
        <name>S-adenosyl-L-methionine</name>
        <dbReference type="ChEBI" id="CHEBI:59789"/>
    </ligand>
</feature>
<dbReference type="Proteomes" id="UP000824093">
    <property type="component" value="Unassembled WGS sequence"/>
</dbReference>
<feature type="binding site" evidence="7 8">
    <location>
        <position position="125"/>
    </location>
    <ligand>
        <name>S-adenosyl-L-methionine</name>
        <dbReference type="ChEBI" id="CHEBI:59789"/>
    </ligand>
</feature>
<comment type="subcellular location">
    <subcellularLocation>
        <location evidence="7">Cytoplasm</location>
    </subcellularLocation>
</comment>
<dbReference type="NCBIfam" id="TIGR00755">
    <property type="entry name" value="ksgA"/>
    <property type="match status" value="1"/>
</dbReference>
<dbReference type="InterPro" id="IPR020598">
    <property type="entry name" value="rRNA_Ade_methylase_Trfase_N"/>
</dbReference>
<dbReference type="Pfam" id="PF00398">
    <property type="entry name" value="RrnaAD"/>
    <property type="match status" value="1"/>
</dbReference>
<keyword evidence="6 7" id="KW-0694">RNA-binding</keyword>
<dbReference type="GO" id="GO:0003723">
    <property type="term" value="F:RNA binding"/>
    <property type="evidence" value="ECO:0007669"/>
    <property type="project" value="UniProtKB-UniRule"/>
</dbReference>
<comment type="catalytic activity">
    <reaction evidence="7">
        <text>adenosine(1518)/adenosine(1519) in 16S rRNA + 4 S-adenosyl-L-methionine = N(6)-dimethyladenosine(1518)/N(6)-dimethyladenosine(1519) in 16S rRNA + 4 S-adenosyl-L-homocysteine + 4 H(+)</text>
        <dbReference type="Rhea" id="RHEA:19609"/>
        <dbReference type="Rhea" id="RHEA-COMP:10232"/>
        <dbReference type="Rhea" id="RHEA-COMP:10233"/>
        <dbReference type="ChEBI" id="CHEBI:15378"/>
        <dbReference type="ChEBI" id="CHEBI:57856"/>
        <dbReference type="ChEBI" id="CHEBI:59789"/>
        <dbReference type="ChEBI" id="CHEBI:74411"/>
        <dbReference type="ChEBI" id="CHEBI:74493"/>
        <dbReference type="EC" id="2.1.1.182"/>
    </reaction>
</comment>
<dbReference type="SUPFAM" id="SSF53335">
    <property type="entry name" value="S-adenosyl-L-methionine-dependent methyltransferases"/>
    <property type="match status" value="1"/>
</dbReference>
<dbReference type="EMBL" id="DVNH01000006">
    <property type="protein sequence ID" value="HIU51141.1"/>
    <property type="molecule type" value="Genomic_DNA"/>
</dbReference>
<comment type="function">
    <text evidence="7">Specifically dimethylates two adjacent adenosines (A1518 and A1519) in the loop of a conserved hairpin near the 3'-end of 16S rRNA in the 30S particle. May play a critical role in biogenesis of 30S subunits.</text>
</comment>
<dbReference type="InterPro" id="IPR011530">
    <property type="entry name" value="rRNA_adenine_dimethylase"/>
</dbReference>
<evidence type="ECO:0000256" key="5">
    <source>
        <dbReference type="ARBA" id="ARBA00022691"/>
    </source>
</evidence>
<proteinExistence type="inferred from homology"/>
<keyword evidence="2 7" id="KW-0698">rRNA processing</keyword>
<name>A0A9D1S8S3_9FIRM</name>
<dbReference type="FunFam" id="3.40.50.150:FF:000023">
    <property type="entry name" value="Ribosomal RNA small subunit methyltransferase A"/>
    <property type="match status" value="1"/>
</dbReference>
<dbReference type="HAMAP" id="MF_00607">
    <property type="entry name" value="16SrRNA_methyltr_A"/>
    <property type="match status" value="1"/>
</dbReference>
<evidence type="ECO:0000256" key="3">
    <source>
        <dbReference type="ARBA" id="ARBA00022603"/>
    </source>
</evidence>
<dbReference type="CDD" id="cd02440">
    <property type="entry name" value="AdoMet_MTases"/>
    <property type="match status" value="1"/>
</dbReference>
<reference evidence="10" key="1">
    <citation type="submission" date="2020-10" db="EMBL/GenBank/DDBJ databases">
        <authorList>
            <person name="Gilroy R."/>
        </authorList>
    </citation>
    <scope>NUCLEOTIDE SEQUENCE</scope>
    <source>
        <strain evidence="10">CHK195-15760</strain>
    </source>
</reference>
<feature type="binding site" evidence="7 8">
    <location>
        <position position="52"/>
    </location>
    <ligand>
        <name>S-adenosyl-L-methionine</name>
        <dbReference type="ChEBI" id="CHEBI:59789"/>
    </ligand>
</feature>
<sequence length="286" mass="33188">MNLYQETKKLMRQYEITAKKDLGQNFLIDEEVIHDIIHSADIKKEDLVIEIGPGLGTLTEKLLENAGKVVCIELDKDMLTILRQRFQAEKKIEMIHADILKFNLKEKIKEEKENKEIKSIKIVANLPYYITTPIIMKLLEEKLDIQSITVMIQKEVADRLSEIPGGKHTGAITYTMYYYAITSKVRTVPHTSFIPEPDVESEVIHIQLRNSPAVKVQDEKKFFEIVKYAFMQRRKTLLNALGNTNRIDKEKLKNILKEMNLNEKVRGENLSIEQYAELVNKLETID</sequence>
<keyword evidence="3 7" id="KW-0489">Methyltransferase</keyword>
<comment type="caution">
    <text evidence="10">The sequence shown here is derived from an EMBL/GenBank/DDBJ whole genome shotgun (WGS) entry which is preliminary data.</text>
</comment>
<accession>A0A9D1S8S3</accession>
<dbReference type="Gene3D" id="3.40.50.150">
    <property type="entry name" value="Vaccinia Virus protein VP39"/>
    <property type="match status" value="1"/>
</dbReference>
<dbReference type="SMART" id="SM00650">
    <property type="entry name" value="rADc"/>
    <property type="match status" value="1"/>
</dbReference>
<evidence type="ECO:0000256" key="8">
    <source>
        <dbReference type="PROSITE-ProRule" id="PRU01026"/>
    </source>
</evidence>
<evidence type="ECO:0000256" key="2">
    <source>
        <dbReference type="ARBA" id="ARBA00022552"/>
    </source>
</evidence>
<dbReference type="PROSITE" id="PS51689">
    <property type="entry name" value="SAM_RNA_A_N6_MT"/>
    <property type="match status" value="1"/>
</dbReference>
<organism evidence="10 11">
    <name type="scientific">Candidatus Merdicola faecigallinarum</name>
    <dbReference type="NCBI Taxonomy" id="2840862"/>
    <lineage>
        <taxon>Bacteria</taxon>
        <taxon>Bacillati</taxon>
        <taxon>Bacillota</taxon>
        <taxon>Clostridia</taxon>
        <taxon>Candidatus Merdicola</taxon>
    </lineage>
</organism>
<keyword evidence="5 7" id="KW-0949">S-adenosyl-L-methionine</keyword>
<dbReference type="PANTHER" id="PTHR11727:SF7">
    <property type="entry name" value="DIMETHYLADENOSINE TRANSFERASE-RELATED"/>
    <property type="match status" value="1"/>
</dbReference>
<dbReference type="InterPro" id="IPR023165">
    <property type="entry name" value="rRNA_Ade_diMease-like_C"/>
</dbReference>
<evidence type="ECO:0000313" key="10">
    <source>
        <dbReference type="EMBL" id="HIU51141.1"/>
    </source>
</evidence>
<dbReference type="InterPro" id="IPR020596">
    <property type="entry name" value="rRNA_Ade_Mease_Trfase_CS"/>
</dbReference>
<dbReference type="AlphaFoldDB" id="A0A9D1S8S3"/>
<feature type="binding site" evidence="7 8">
    <location>
        <position position="27"/>
    </location>
    <ligand>
        <name>S-adenosyl-L-methionine</name>
        <dbReference type="ChEBI" id="CHEBI:59789"/>
    </ligand>
</feature>
<dbReference type="FunFam" id="1.10.8.100:FF:000001">
    <property type="entry name" value="Ribosomal RNA small subunit methyltransferase A"/>
    <property type="match status" value="1"/>
</dbReference>
<gene>
    <name evidence="7 10" type="primary">rsmA</name>
    <name evidence="7" type="synonym">ksgA</name>
    <name evidence="10" type="ORF">IAB70_00720</name>
</gene>
<dbReference type="PANTHER" id="PTHR11727">
    <property type="entry name" value="DIMETHYLADENOSINE TRANSFERASE"/>
    <property type="match status" value="1"/>
</dbReference>
<evidence type="ECO:0000256" key="6">
    <source>
        <dbReference type="ARBA" id="ARBA00022884"/>
    </source>
</evidence>
<evidence type="ECO:0000259" key="9">
    <source>
        <dbReference type="SMART" id="SM00650"/>
    </source>
</evidence>
<evidence type="ECO:0000256" key="4">
    <source>
        <dbReference type="ARBA" id="ARBA00022679"/>
    </source>
</evidence>
<keyword evidence="4 7" id="KW-0808">Transferase</keyword>
<protein>
    <recommendedName>
        <fullName evidence="7">Ribosomal RNA small subunit methyltransferase A</fullName>
        <ecNumber evidence="7">2.1.1.182</ecNumber>
    </recommendedName>
    <alternativeName>
        <fullName evidence="7">16S rRNA (adenine(1518)-N(6)/adenine(1519)-N(6))-dimethyltransferase</fullName>
    </alternativeName>
    <alternativeName>
        <fullName evidence="7">16S rRNA dimethyladenosine transferase</fullName>
    </alternativeName>
    <alternativeName>
        <fullName evidence="7">16S rRNA dimethylase</fullName>
    </alternativeName>
    <alternativeName>
        <fullName evidence="7">S-adenosylmethionine-6-N', N'-adenosyl(rRNA) dimethyltransferase</fullName>
    </alternativeName>
</protein>
<comment type="similarity">
    <text evidence="7">Belongs to the class I-like SAM-binding methyltransferase superfamily. rRNA adenine N(6)-methyltransferase family. RsmA subfamily.</text>
</comment>
<reference evidence="10" key="2">
    <citation type="journal article" date="2021" name="PeerJ">
        <title>Extensive microbial diversity within the chicken gut microbiome revealed by metagenomics and culture.</title>
        <authorList>
            <person name="Gilroy R."/>
            <person name="Ravi A."/>
            <person name="Getino M."/>
            <person name="Pursley I."/>
            <person name="Horton D.L."/>
            <person name="Alikhan N.F."/>
            <person name="Baker D."/>
            <person name="Gharbi K."/>
            <person name="Hall N."/>
            <person name="Watson M."/>
            <person name="Adriaenssens E.M."/>
            <person name="Foster-Nyarko E."/>
            <person name="Jarju S."/>
            <person name="Secka A."/>
            <person name="Antonio M."/>
            <person name="Oren A."/>
            <person name="Chaudhuri R.R."/>
            <person name="La Ragione R."/>
            <person name="Hildebrand F."/>
            <person name="Pallen M.J."/>
        </authorList>
    </citation>
    <scope>NUCLEOTIDE SEQUENCE</scope>
    <source>
        <strain evidence="10">CHK195-15760</strain>
    </source>
</reference>
<feature type="domain" description="Ribosomal RNA adenine methylase transferase N-terminal" evidence="9">
    <location>
        <begin position="32"/>
        <end position="210"/>
    </location>
</feature>
<dbReference type="InterPro" id="IPR001737">
    <property type="entry name" value="KsgA/Erm"/>
</dbReference>
<dbReference type="EC" id="2.1.1.182" evidence="7"/>
<dbReference type="GO" id="GO:0005829">
    <property type="term" value="C:cytosol"/>
    <property type="evidence" value="ECO:0007669"/>
    <property type="project" value="TreeGrafter"/>
</dbReference>
<dbReference type="InterPro" id="IPR029063">
    <property type="entry name" value="SAM-dependent_MTases_sf"/>
</dbReference>
<dbReference type="PROSITE" id="PS01131">
    <property type="entry name" value="RRNA_A_DIMETH"/>
    <property type="match status" value="1"/>
</dbReference>
<feature type="binding site" evidence="7 8">
    <location>
        <position position="73"/>
    </location>
    <ligand>
        <name>S-adenosyl-L-methionine</name>
        <dbReference type="ChEBI" id="CHEBI:59789"/>
    </ligand>
</feature>